<proteinExistence type="predicted"/>
<organism evidence="1 2">
    <name type="scientific">Antarcticirhabdus aurantiaca</name>
    <dbReference type="NCBI Taxonomy" id="2606717"/>
    <lineage>
        <taxon>Bacteria</taxon>
        <taxon>Pseudomonadati</taxon>
        <taxon>Pseudomonadota</taxon>
        <taxon>Alphaproteobacteria</taxon>
        <taxon>Hyphomicrobiales</taxon>
        <taxon>Aurantimonadaceae</taxon>
        <taxon>Antarcticirhabdus</taxon>
    </lineage>
</organism>
<dbReference type="EMBL" id="CP113520">
    <property type="protein sequence ID" value="WAJ27042.1"/>
    <property type="molecule type" value="Genomic_DNA"/>
</dbReference>
<accession>A0ACD4NJL7</accession>
<keyword evidence="2" id="KW-1185">Reference proteome</keyword>
<protein>
    <submittedName>
        <fullName evidence="1">Uncharacterized protein</fullName>
    </submittedName>
</protein>
<evidence type="ECO:0000313" key="2">
    <source>
        <dbReference type="Proteomes" id="UP001163223"/>
    </source>
</evidence>
<sequence length="223" mass="24244">MTTGPGEGPPWADREGQHHWLSANFAALELRTADRWDRDYGRDQERFLEMHDEAEAAMQALPPPSQPPPRKLAPGEREALLAALGGLAERDAAPLAAILRAGAPSPMLLSLLADALEADVVNPAAAAKVSASGTATEQGLISRFVDLRGRVDVYAHGLGRLSPTIPKGRRTERAMEFVAAEEGMSGAQLERFLHDYREELRRDRSPLRQILRAIDSAPISSSK</sequence>
<reference evidence="1" key="1">
    <citation type="submission" date="2022-11" db="EMBL/GenBank/DDBJ databases">
        <title>beta-Carotene-producing bacterium, Jeongeuplla avenae sp. nov., alleviates the salt stress of Arabidopsis seedlings.</title>
        <authorList>
            <person name="Jiang L."/>
            <person name="Lee J."/>
        </authorList>
    </citation>
    <scope>NUCLEOTIDE SEQUENCE</scope>
    <source>
        <strain evidence="1">DY_R2A_6</strain>
    </source>
</reference>
<evidence type="ECO:0000313" key="1">
    <source>
        <dbReference type="EMBL" id="WAJ27042.1"/>
    </source>
</evidence>
<dbReference type="Proteomes" id="UP001163223">
    <property type="component" value="Chromosome"/>
</dbReference>
<name>A0ACD4NJL7_9HYPH</name>
<gene>
    <name evidence="1" type="ORF">OXU80_19550</name>
</gene>